<evidence type="ECO:0000313" key="2">
    <source>
        <dbReference type="EMBL" id="KAK1939674.1"/>
    </source>
</evidence>
<feature type="compositionally biased region" description="Basic and acidic residues" evidence="1">
    <location>
        <begin position="18"/>
        <end position="27"/>
    </location>
</feature>
<dbReference type="Gene3D" id="2.40.50.140">
    <property type="entry name" value="Nucleic acid-binding proteins"/>
    <property type="match status" value="1"/>
</dbReference>
<dbReference type="Proteomes" id="UP001195914">
    <property type="component" value="Unassembled WGS sequence"/>
</dbReference>
<dbReference type="SUPFAM" id="SSF50249">
    <property type="entry name" value="Nucleic acid-binding proteins"/>
    <property type="match status" value="1"/>
</dbReference>
<organism evidence="2 3">
    <name type="scientific">Babesia divergens</name>
    <dbReference type="NCBI Taxonomy" id="32595"/>
    <lineage>
        <taxon>Eukaryota</taxon>
        <taxon>Sar</taxon>
        <taxon>Alveolata</taxon>
        <taxon>Apicomplexa</taxon>
        <taxon>Aconoidasida</taxon>
        <taxon>Piroplasmida</taxon>
        <taxon>Babesiidae</taxon>
        <taxon>Babesia</taxon>
    </lineage>
</organism>
<feature type="region of interest" description="Disordered" evidence="1">
    <location>
        <begin position="13"/>
        <end position="40"/>
    </location>
</feature>
<dbReference type="InterPro" id="IPR012340">
    <property type="entry name" value="NA-bd_OB-fold"/>
</dbReference>
<proteinExistence type="predicted"/>
<reference evidence="2" key="1">
    <citation type="journal article" date="2014" name="Nucleic Acids Res.">
        <title>The evolutionary dynamics of variant antigen genes in Babesia reveal a history of genomic innovation underlying host-parasite interaction.</title>
        <authorList>
            <person name="Jackson A.P."/>
            <person name="Otto T.D."/>
            <person name="Darby A."/>
            <person name="Ramaprasad A."/>
            <person name="Xia D."/>
            <person name="Echaide I.E."/>
            <person name="Farber M."/>
            <person name="Gahlot S."/>
            <person name="Gamble J."/>
            <person name="Gupta D."/>
            <person name="Gupta Y."/>
            <person name="Jackson L."/>
            <person name="Malandrin L."/>
            <person name="Malas T.B."/>
            <person name="Moussa E."/>
            <person name="Nair M."/>
            <person name="Reid A.J."/>
            <person name="Sanders M."/>
            <person name="Sharma J."/>
            <person name="Tracey A."/>
            <person name="Quail M.A."/>
            <person name="Weir W."/>
            <person name="Wastling J.M."/>
            <person name="Hall N."/>
            <person name="Willadsen P."/>
            <person name="Lingelbach K."/>
            <person name="Shiels B."/>
            <person name="Tait A."/>
            <person name="Berriman M."/>
            <person name="Allred D.R."/>
            <person name="Pain A."/>
        </authorList>
    </citation>
    <scope>NUCLEOTIDE SEQUENCE</scope>
    <source>
        <strain evidence="2">1802A</strain>
    </source>
</reference>
<dbReference type="EMBL" id="JAHBMH010000007">
    <property type="protein sequence ID" value="KAK1939674.1"/>
    <property type="molecule type" value="Genomic_DNA"/>
</dbReference>
<protein>
    <submittedName>
        <fullName evidence="2">Uncharacterized protein</fullName>
    </submittedName>
</protein>
<evidence type="ECO:0000256" key="1">
    <source>
        <dbReference type="SAM" id="MobiDB-lite"/>
    </source>
</evidence>
<sequence>MDDFGFGVLGGIFSGNGPKDDEIDTRQKSSPRSAPVADYTPPDIANFQQLTQQKQQKSNFVDTLIPVKVGQIINNIGDGNQKFVIYNQNFGGVCIVGQVQTISTLTSGIQFHLIDETGDITVNYTSDSLQVEQDDYVQVVGAVVVLTSNNFYIEAQHVLLLDVDAEKYQDVLKYHNVTVANVAFHLDIGAKLKLQNKHSGKISDLPGRKSSVPTLSEIAKVELDSLYDHIVDPVERLVVMYLKSRPDTLAKRSEIITCLGEQYVESVIQTAIARLEDEAEIACTKDLVCLPI</sequence>
<reference evidence="2" key="2">
    <citation type="submission" date="2021-05" db="EMBL/GenBank/DDBJ databases">
        <authorList>
            <person name="Pain A."/>
        </authorList>
    </citation>
    <scope>NUCLEOTIDE SEQUENCE</scope>
    <source>
        <strain evidence="2">1802A</strain>
    </source>
</reference>
<accession>A0AAD9GJF9</accession>
<name>A0AAD9GJF9_BABDI</name>
<gene>
    <name evidence="2" type="ORF">X943_002204</name>
</gene>
<dbReference type="AlphaFoldDB" id="A0AAD9GJF9"/>
<keyword evidence="3" id="KW-1185">Reference proteome</keyword>
<evidence type="ECO:0000313" key="3">
    <source>
        <dbReference type="Proteomes" id="UP001195914"/>
    </source>
</evidence>
<comment type="caution">
    <text evidence="2">The sequence shown here is derived from an EMBL/GenBank/DDBJ whole genome shotgun (WGS) entry which is preliminary data.</text>
</comment>